<keyword evidence="1" id="KW-0812">Transmembrane</keyword>
<organism evidence="2 3">
    <name type="scientific">Psychroserpens luteus</name>
    <dbReference type="NCBI Taxonomy" id="1434066"/>
    <lineage>
        <taxon>Bacteria</taxon>
        <taxon>Pseudomonadati</taxon>
        <taxon>Bacteroidota</taxon>
        <taxon>Flavobacteriia</taxon>
        <taxon>Flavobacteriales</taxon>
        <taxon>Flavobacteriaceae</taxon>
        <taxon>Psychroserpens</taxon>
    </lineage>
</organism>
<proteinExistence type="predicted"/>
<sequence length="164" mass="18787">MGGYMGFGMASWIYKQGPRKAFSKRKRRPTCNTLSTYERVFKLQPSKKSSNLYIVFSFLLIGIVAVGLYYTIPEFTDYHNNRSTKLQKRAKRADKNAFNFLMNSGMNRLRANNLVGAHSEFKLAKAIYPNDDTVNQLLIETLVGLCDDNNTYCVELDDLLKSFL</sequence>
<evidence type="ECO:0000313" key="2">
    <source>
        <dbReference type="EMBL" id="MFD2917837.1"/>
    </source>
</evidence>
<dbReference type="EMBL" id="JBHUOS010000016">
    <property type="protein sequence ID" value="MFD2917837.1"/>
    <property type="molecule type" value="Genomic_DNA"/>
</dbReference>
<keyword evidence="1" id="KW-1133">Transmembrane helix</keyword>
<name>A0ABW6A1A3_9FLAO</name>
<reference evidence="3" key="1">
    <citation type="journal article" date="2019" name="Int. J. Syst. Evol. Microbiol.">
        <title>The Global Catalogue of Microorganisms (GCM) 10K type strain sequencing project: providing services to taxonomists for standard genome sequencing and annotation.</title>
        <authorList>
            <consortium name="The Broad Institute Genomics Platform"/>
            <consortium name="The Broad Institute Genome Sequencing Center for Infectious Disease"/>
            <person name="Wu L."/>
            <person name="Ma J."/>
        </authorList>
    </citation>
    <scope>NUCLEOTIDE SEQUENCE [LARGE SCALE GENOMIC DNA]</scope>
    <source>
        <strain evidence="3">KCTC 32514</strain>
    </source>
</reference>
<gene>
    <name evidence="2" type="ORF">ACFS29_19445</name>
</gene>
<comment type="caution">
    <text evidence="2">The sequence shown here is derived from an EMBL/GenBank/DDBJ whole genome shotgun (WGS) entry which is preliminary data.</text>
</comment>
<dbReference type="Proteomes" id="UP001597548">
    <property type="component" value="Unassembled WGS sequence"/>
</dbReference>
<feature type="transmembrane region" description="Helical" evidence="1">
    <location>
        <begin position="52"/>
        <end position="72"/>
    </location>
</feature>
<keyword evidence="1" id="KW-0472">Membrane</keyword>
<evidence type="ECO:0000256" key="1">
    <source>
        <dbReference type="SAM" id="Phobius"/>
    </source>
</evidence>
<evidence type="ECO:0000313" key="3">
    <source>
        <dbReference type="Proteomes" id="UP001597548"/>
    </source>
</evidence>
<dbReference type="RefSeq" id="WP_194506946.1">
    <property type="nucleotide sequence ID" value="NZ_JADILU010000002.1"/>
</dbReference>
<evidence type="ECO:0008006" key="4">
    <source>
        <dbReference type="Google" id="ProtNLM"/>
    </source>
</evidence>
<protein>
    <recommendedName>
        <fullName evidence="4">Tetratricopeptide repeat-containing protein</fullName>
    </recommendedName>
</protein>
<accession>A0ABW6A1A3</accession>
<keyword evidence="3" id="KW-1185">Reference proteome</keyword>